<feature type="domain" description="HTH hxlR-type" evidence="4">
    <location>
        <begin position="8"/>
        <end position="103"/>
    </location>
</feature>
<dbReference type="InterPro" id="IPR036388">
    <property type="entry name" value="WH-like_DNA-bd_sf"/>
</dbReference>
<organism evidence="5 6">
    <name type="scientific">Cellulomonas fimi (strain ATCC 484 / DSM 20113 / JCM 1341 / CCUG 24087 / LMG 16345 / NBRC 15513 / NCIMB 8980 / NCTC 7547 / NRS-133)</name>
    <dbReference type="NCBI Taxonomy" id="590998"/>
    <lineage>
        <taxon>Bacteria</taxon>
        <taxon>Bacillati</taxon>
        <taxon>Actinomycetota</taxon>
        <taxon>Actinomycetes</taxon>
        <taxon>Micrococcales</taxon>
        <taxon>Cellulomonadaceae</taxon>
        <taxon>Cellulomonas</taxon>
    </lineage>
</organism>
<accession>F4H5D8</accession>
<dbReference type="GO" id="GO:0003677">
    <property type="term" value="F:DNA binding"/>
    <property type="evidence" value="ECO:0007669"/>
    <property type="project" value="UniProtKB-KW"/>
</dbReference>
<keyword evidence="6" id="KW-1185">Reference proteome</keyword>
<name>F4H5D8_CELFA</name>
<dbReference type="Gene3D" id="1.10.10.10">
    <property type="entry name" value="Winged helix-like DNA-binding domain superfamily/Winged helix DNA-binding domain"/>
    <property type="match status" value="1"/>
</dbReference>
<dbReference type="EMBL" id="CP002666">
    <property type="protein sequence ID" value="AEE47861.1"/>
    <property type="molecule type" value="Genomic_DNA"/>
</dbReference>
<dbReference type="PROSITE" id="PS51118">
    <property type="entry name" value="HTH_HXLR"/>
    <property type="match status" value="1"/>
</dbReference>
<gene>
    <name evidence="5" type="ordered locus">Celf_3755</name>
</gene>
<keyword evidence="2" id="KW-0238">DNA-binding</keyword>
<dbReference type="PANTHER" id="PTHR33204:SF18">
    <property type="entry name" value="TRANSCRIPTIONAL REGULATORY PROTEIN"/>
    <property type="match status" value="1"/>
</dbReference>
<dbReference type="PANTHER" id="PTHR33204">
    <property type="entry name" value="TRANSCRIPTIONAL REGULATOR, MARR FAMILY"/>
    <property type="match status" value="1"/>
</dbReference>
<dbReference type="Pfam" id="PF01638">
    <property type="entry name" value="HxlR"/>
    <property type="match status" value="1"/>
</dbReference>
<keyword evidence="3" id="KW-0804">Transcription</keyword>
<dbReference type="InterPro" id="IPR011991">
    <property type="entry name" value="ArsR-like_HTH"/>
</dbReference>
<evidence type="ECO:0000313" key="5">
    <source>
        <dbReference type="EMBL" id="AEE47861.1"/>
    </source>
</evidence>
<reference evidence="5 6" key="1">
    <citation type="submission" date="2011-04" db="EMBL/GenBank/DDBJ databases">
        <title>Complete sequence of Cellulomonas fimi ATCC 484.</title>
        <authorList>
            <consortium name="US DOE Joint Genome Institute"/>
            <person name="Lucas S."/>
            <person name="Han J."/>
            <person name="Lapidus A."/>
            <person name="Cheng J.-F."/>
            <person name="Goodwin L."/>
            <person name="Pitluck S."/>
            <person name="Peters L."/>
            <person name="Chertkov O."/>
            <person name="Detter J.C."/>
            <person name="Han C."/>
            <person name="Tapia R."/>
            <person name="Land M."/>
            <person name="Hauser L."/>
            <person name="Kyrpides N."/>
            <person name="Ivanova N."/>
            <person name="Ovchinnikova G."/>
            <person name="Pagani I."/>
            <person name="Mead D."/>
            <person name="Brumm P."/>
            <person name="Woyke T."/>
        </authorList>
    </citation>
    <scope>NUCLEOTIDE SEQUENCE [LARGE SCALE GENOMIC DNA]</scope>
    <source>
        <strain evidence="6">ATCC 484 / DSM 20113 / JCM 1341 / NBRC 15513 / NCIMB 8980 / NCTC 7547</strain>
    </source>
</reference>
<dbReference type="CDD" id="cd00090">
    <property type="entry name" value="HTH_ARSR"/>
    <property type="match status" value="1"/>
</dbReference>
<sequence>MSTYGQFCGVARALDVVGERWTLLLVRELLVAPRRFTDLRDGLPGIAPNLLSRRLTALQDAGVVERRLADRGTVYALTPWGEELRGVVRELVRWAARSMAGGPAPDDAFHPEWLVVAMDALLDDVRTPRPVRVAVHVDGWWGTLDAGPDGVRVATGRPDDRPVDATVSAPGPLLLGVASGAVPFASLATAGLVSGDADAAQAVLAAHV</sequence>
<evidence type="ECO:0000256" key="2">
    <source>
        <dbReference type="ARBA" id="ARBA00023125"/>
    </source>
</evidence>
<evidence type="ECO:0000256" key="1">
    <source>
        <dbReference type="ARBA" id="ARBA00023015"/>
    </source>
</evidence>
<dbReference type="KEGG" id="cfi:Celf_3755"/>
<protein>
    <submittedName>
        <fullName evidence="5">Transcriptional regulator, HxlR family</fullName>
    </submittedName>
</protein>
<dbReference type="InterPro" id="IPR036390">
    <property type="entry name" value="WH_DNA-bd_sf"/>
</dbReference>
<dbReference type="eggNOG" id="COG1733">
    <property type="taxonomic scope" value="Bacteria"/>
</dbReference>
<dbReference type="SUPFAM" id="SSF46785">
    <property type="entry name" value="Winged helix' DNA-binding domain"/>
    <property type="match status" value="1"/>
</dbReference>
<dbReference type="STRING" id="590998.Celf_3755"/>
<dbReference type="HOGENOM" id="CLU_076095_0_1_11"/>
<evidence type="ECO:0000313" key="6">
    <source>
        <dbReference type="Proteomes" id="UP000008460"/>
    </source>
</evidence>
<keyword evidence="1" id="KW-0805">Transcription regulation</keyword>
<dbReference type="RefSeq" id="WP_013772884.1">
    <property type="nucleotide sequence ID" value="NC_015514.1"/>
</dbReference>
<evidence type="ECO:0000259" key="4">
    <source>
        <dbReference type="PROSITE" id="PS51118"/>
    </source>
</evidence>
<evidence type="ECO:0000256" key="3">
    <source>
        <dbReference type="ARBA" id="ARBA00023163"/>
    </source>
</evidence>
<proteinExistence type="predicted"/>
<dbReference type="InterPro" id="IPR002577">
    <property type="entry name" value="HTH_HxlR"/>
</dbReference>
<dbReference type="Proteomes" id="UP000008460">
    <property type="component" value="Chromosome"/>
</dbReference>
<dbReference type="AlphaFoldDB" id="F4H5D8"/>